<sequence length="95" mass="10653">MRGVSEQPVSKKIKRRNRGGDYNSALVRCLSSDQRLRFAIDQAGVGTWDLDLATQELFFSDRTRALFGLSAFKNLLLDDFHASLGAGYRGQSDLR</sequence>
<reference evidence="2" key="1">
    <citation type="submission" date="2006-03" db="EMBL/GenBank/DDBJ databases">
        <title>Complete sequence of plasmid 2 of Nitrobacter hamburgensis X14.</title>
        <authorList>
            <consortium name="US DOE Joint Genome Institute"/>
            <person name="Copeland A."/>
            <person name="Lucas S."/>
            <person name="Lapidus A."/>
            <person name="Barry K."/>
            <person name="Detter J.C."/>
            <person name="Glavina del Rio T."/>
            <person name="Hammon N."/>
            <person name="Israni S."/>
            <person name="Dalin E."/>
            <person name="Tice H."/>
            <person name="Pitluck S."/>
            <person name="Chain P."/>
            <person name="Malfatti S."/>
            <person name="Shin M."/>
            <person name="Vergez L."/>
            <person name="Schmutz J."/>
            <person name="Larimer F."/>
            <person name="Land M."/>
            <person name="Hauser L."/>
            <person name="Kyrpides N."/>
            <person name="Ivanova N."/>
            <person name="Ward B."/>
            <person name="Arp D."/>
            <person name="Klotz M."/>
            <person name="Stein L."/>
            <person name="O'Mullan G."/>
            <person name="Starkenburg S."/>
            <person name="Sayavedra L."/>
            <person name="Poret-Peterson A.T."/>
            <person name="Gentry M.E."/>
            <person name="Bruce D."/>
            <person name="Richardson P."/>
        </authorList>
    </citation>
    <scope>NUCLEOTIDE SEQUENCE [LARGE SCALE GENOMIC DNA]</scope>
    <source>
        <strain evidence="2">DSM 10229 / NCIMB 13809 / X14</strain>
        <plasmid evidence="2">Plasmid pNITHX2</plasmid>
    </source>
</reference>
<keyword evidence="2" id="KW-1185">Reference proteome</keyword>
<gene>
    <name evidence="1" type="ordered locus">Nham_4374</name>
</gene>
<dbReference type="AlphaFoldDB" id="Q1QFN2"/>
<evidence type="ECO:0000313" key="2">
    <source>
        <dbReference type="Proteomes" id="UP000001953"/>
    </source>
</evidence>
<name>Q1QFN2_NITHX</name>
<dbReference type="Proteomes" id="UP000001953">
    <property type="component" value="Plasmid 2"/>
</dbReference>
<proteinExistence type="predicted"/>
<dbReference type="Gene3D" id="3.30.450.20">
    <property type="entry name" value="PAS domain"/>
    <property type="match status" value="1"/>
</dbReference>
<accession>Q1QFN2</accession>
<organism evidence="1 2">
    <name type="scientific">Nitrobacter hamburgensis (strain DSM 10229 / NCIMB 13809 / X14)</name>
    <dbReference type="NCBI Taxonomy" id="323097"/>
    <lineage>
        <taxon>Bacteria</taxon>
        <taxon>Pseudomonadati</taxon>
        <taxon>Pseudomonadota</taxon>
        <taxon>Alphaproteobacteria</taxon>
        <taxon>Hyphomicrobiales</taxon>
        <taxon>Nitrobacteraceae</taxon>
        <taxon>Nitrobacter</taxon>
    </lineage>
</organism>
<geneLocation type="plasmid" evidence="2">
    <name>pNITHX2</name>
</geneLocation>
<dbReference type="EMBL" id="CP000321">
    <property type="protein sequence ID" value="ABE64965.1"/>
    <property type="molecule type" value="Genomic_DNA"/>
</dbReference>
<dbReference type="KEGG" id="nha:Nham_4374"/>
<evidence type="ECO:0000313" key="1">
    <source>
        <dbReference type="EMBL" id="ABE64965.1"/>
    </source>
</evidence>
<protein>
    <submittedName>
        <fullName evidence="1">Uncharacterized protein</fullName>
    </submittedName>
</protein>
<keyword evidence="1" id="KW-0614">Plasmid</keyword>
<dbReference type="HOGENOM" id="CLU_2369965_0_0_5"/>